<comment type="subcellular location">
    <subcellularLocation>
        <location evidence="2 6">Cytoplasm</location>
    </subcellularLocation>
</comment>
<name>A0A850RDF3_9LACO</name>
<feature type="domain" description="RecX second three-helical" evidence="7">
    <location>
        <begin position="107"/>
        <end position="148"/>
    </location>
</feature>
<keyword evidence="10" id="KW-1185">Reference proteome</keyword>
<dbReference type="PANTHER" id="PTHR33602:SF1">
    <property type="entry name" value="REGULATORY PROTEIN RECX FAMILY PROTEIN"/>
    <property type="match status" value="1"/>
</dbReference>
<dbReference type="GO" id="GO:0005737">
    <property type="term" value="C:cytoplasm"/>
    <property type="evidence" value="ECO:0007669"/>
    <property type="project" value="UniProtKB-SubCell"/>
</dbReference>
<dbReference type="Pfam" id="PF02631">
    <property type="entry name" value="RecX_HTH2"/>
    <property type="match status" value="1"/>
</dbReference>
<comment type="similarity">
    <text evidence="3 6">Belongs to the RecX family.</text>
</comment>
<dbReference type="RefSeq" id="WP_176942945.1">
    <property type="nucleotide sequence ID" value="NZ_JABZEC010000005.1"/>
</dbReference>
<dbReference type="PANTHER" id="PTHR33602">
    <property type="entry name" value="REGULATORY PROTEIN RECX FAMILY PROTEIN"/>
    <property type="match status" value="1"/>
</dbReference>
<evidence type="ECO:0000313" key="10">
    <source>
        <dbReference type="Proteomes" id="UP000563523"/>
    </source>
</evidence>
<gene>
    <name evidence="6 9" type="primary">recX</name>
    <name evidence="9" type="ORF">HU830_06420</name>
</gene>
<comment type="caution">
    <text evidence="9">The sequence shown here is derived from an EMBL/GenBank/DDBJ whole genome shotgun (WGS) entry which is preliminary data.</text>
</comment>
<protein>
    <recommendedName>
        <fullName evidence="4 6">Regulatory protein RecX</fullName>
    </recommendedName>
</protein>
<dbReference type="InterPro" id="IPR053926">
    <property type="entry name" value="RecX_HTH_1st"/>
</dbReference>
<dbReference type="Proteomes" id="UP000563523">
    <property type="component" value="Unassembled WGS sequence"/>
</dbReference>
<sequence length="260" mass="30218">MAQITKITTQKRRGRYNIFLEGQYAFAVSEAVLTRYQLAKGLELDAQLVQELQAADSQEQAYNKALDFLSYQLRSVAEVRQHLQEQEFAPETITQAITRLQELGYLDDQAYAESFIRTAIKTTLDGPQKIQRKLQSKKVTPAVISSALKLYTEELQAENALKLAQKVVRQAHQRSSQQTRIKIQQRLLQVGYSRDLLPFIFDNLIWQKDANQEQKLLQEKVQKLWRRYQKKDQGRQKLYATLLRQGFKSADIRQVLEDLA</sequence>
<evidence type="ECO:0000256" key="1">
    <source>
        <dbReference type="ARBA" id="ARBA00003529"/>
    </source>
</evidence>
<evidence type="ECO:0000313" key="9">
    <source>
        <dbReference type="EMBL" id="NVY96788.1"/>
    </source>
</evidence>
<evidence type="ECO:0000256" key="3">
    <source>
        <dbReference type="ARBA" id="ARBA00009695"/>
    </source>
</evidence>
<accession>A0A850RDF3</accession>
<evidence type="ECO:0000256" key="4">
    <source>
        <dbReference type="ARBA" id="ARBA00018111"/>
    </source>
</evidence>
<comment type="function">
    <text evidence="1 6">Modulates RecA activity.</text>
</comment>
<feature type="domain" description="RecX first three-helical" evidence="8">
    <location>
        <begin position="61"/>
        <end position="100"/>
    </location>
</feature>
<dbReference type="InterPro" id="IPR053924">
    <property type="entry name" value="RecX_HTH_2nd"/>
</dbReference>
<dbReference type="Gene3D" id="1.10.10.10">
    <property type="entry name" value="Winged helix-like DNA-binding domain superfamily/Winged helix DNA-binding domain"/>
    <property type="match status" value="4"/>
</dbReference>
<evidence type="ECO:0000256" key="2">
    <source>
        <dbReference type="ARBA" id="ARBA00004496"/>
    </source>
</evidence>
<reference evidence="9 10" key="1">
    <citation type="submission" date="2020-06" db="EMBL/GenBank/DDBJ databases">
        <authorList>
            <person name="Kang J."/>
        </authorList>
    </citation>
    <scope>NUCLEOTIDE SEQUENCE [LARGE SCALE GENOMIC DNA]</scope>
    <source>
        <strain evidence="9 10">DCY120</strain>
    </source>
</reference>
<evidence type="ECO:0000256" key="5">
    <source>
        <dbReference type="ARBA" id="ARBA00022490"/>
    </source>
</evidence>
<dbReference type="EMBL" id="JABZEC010000005">
    <property type="protein sequence ID" value="NVY96788.1"/>
    <property type="molecule type" value="Genomic_DNA"/>
</dbReference>
<evidence type="ECO:0000259" key="7">
    <source>
        <dbReference type="Pfam" id="PF02631"/>
    </source>
</evidence>
<proteinExistence type="inferred from homology"/>
<dbReference type="InterPro" id="IPR036388">
    <property type="entry name" value="WH-like_DNA-bd_sf"/>
</dbReference>
<dbReference type="InterPro" id="IPR003783">
    <property type="entry name" value="Regulatory_RecX"/>
</dbReference>
<dbReference type="AlphaFoldDB" id="A0A850RDF3"/>
<organism evidence="9 10">
    <name type="scientific">Bombilactobacillus apium</name>
    <dbReference type="NCBI Taxonomy" id="2675299"/>
    <lineage>
        <taxon>Bacteria</taxon>
        <taxon>Bacillati</taxon>
        <taxon>Bacillota</taxon>
        <taxon>Bacilli</taxon>
        <taxon>Lactobacillales</taxon>
        <taxon>Lactobacillaceae</taxon>
        <taxon>Bombilactobacillus</taxon>
    </lineage>
</organism>
<dbReference type="NCBIfam" id="NF010733">
    <property type="entry name" value="PRK14135.1"/>
    <property type="match status" value="1"/>
</dbReference>
<keyword evidence="5 6" id="KW-0963">Cytoplasm</keyword>
<evidence type="ECO:0000256" key="6">
    <source>
        <dbReference type="HAMAP-Rule" id="MF_01114"/>
    </source>
</evidence>
<dbReference type="HAMAP" id="MF_01114">
    <property type="entry name" value="RecX"/>
    <property type="match status" value="1"/>
</dbReference>
<evidence type="ECO:0000259" key="8">
    <source>
        <dbReference type="Pfam" id="PF21982"/>
    </source>
</evidence>
<dbReference type="Pfam" id="PF21982">
    <property type="entry name" value="RecX_HTH1"/>
    <property type="match status" value="1"/>
</dbReference>
<dbReference type="GO" id="GO:0006282">
    <property type="term" value="P:regulation of DNA repair"/>
    <property type="evidence" value="ECO:0007669"/>
    <property type="project" value="UniProtKB-UniRule"/>
</dbReference>